<dbReference type="Gene3D" id="3.40.1280.10">
    <property type="match status" value="1"/>
</dbReference>
<comment type="function">
    <text evidence="5">Specifically catalyzes the N1-methylation of pseudouridine at position 54 (Psi54) in tRNAs.</text>
</comment>
<dbReference type="Pfam" id="PF04013">
    <property type="entry name" value="Methyltrn_RNA_2"/>
    <property type="match status" value="1"/>
</dbReference>
<evidence type="ECO:0000313" key="7">
    <source>
        <dbReference type="EMBL" id="MBE5728525.1"/>
    </source>
</evidence>
<evidence type="ECO:0000313" key="6">
    <source>
        <dbReference type="EMBL" id="MBE5727803.1"/>
    </source>
</evidence>
<dbReference type="InterPro" id="IPR029028">
    <property type="entry name" value="Alpha/beta_knot_MTases"/>
</dbReference>
<dbReference type="GO" id="GO:0005737">
    <property type="term" value="C:cytoplasm"/>
    <property type="evidence" value="ECO:0007669"/>
    <property type="project" value="UniProtKB-SubCell"/>
</dbReference>
<dbReference type="PANTHER" id="PTHR40703:SF1">
    <property type="entry name" value="TRNA (PSEUDOURIDINE(54)-N(1))-METHYLTRANSFERASE"/>
    <property type="match status" value="1"/>
</dbReference>
<dbReference type="HAMAP" id="MF_00587">
    <property type="entry name" value="tRNA_methyltr_TrmY"/>
    <property type="match status" value="1"/>
</dbReference>
<keyword evidence="1 5" id="KW-0963">Cytoplasm</keyword>
<comment type="subunit">
    <text evidence="5">Homodimer.</text>
</comment>
<evidence type="ECO:0000256" key="3">
    <source>
        <dbReference type="ARBA" id="ARBA00022679"/>
    </source>
</evidence>
<sequence>MRRFVLYSREGYTAPFRESLLKAGRLDTVYQCILTSMFTSHAIRRENEFHAFLYGRPNPPLHLSIDGRSLFDVRVDEDTWRRIILSVLSGKKHPGVNVKKEGIETYAESLEEIYVLSENGIDIDEINFRESPTFFLGDSVGLPKKFEDLLLRLGGKKVSLGKKRYLAASTIDIVNYTLDKKQLS</sequence>
<dbReference type="PANTHER" id="PTHR40703">
    <property type="entry name" value="TRNA (PSEUDOURIDINE(54)-N(1))-METHYLTRANSFERASE"/>
    <property type="match status" value="1"/>
</dbReference>
<dbReference type="InterPro" id="IPR007158">
    <property type="entry name" value="TrmY"/>
</dbReference>
<dbReference type="InterPro" id="IPR029026">
    <property type="entry name" value="tRNA_m1G_MTases_N"/>
</dbReference>
<comment type="subcellular location">
    <subcellularLocation>
        <location evidence="5">Cytoplasm</location>
    </subcellularLocation>
</comment>
<keyword evidence="2 5" id="KW-0489">Methyltransferase</keyword>
<evidence type="ECO:0000256" key="5">
    <source>
        <dbReference type="HAMAP-Rule" id="MF_00587"/>
    </source>
</evidence>
<comment type="similarity">
    <text evidence="5">Belongs to the methyltransferase superfamily. TrmY family.</text>
</comment>
<keyword evidence="4 5" id="KW-0949">S-adenosyl-L-methionine</keyword>
<accession>A0A8T3URA4</accession>
<feature type="binding site" evidence="5">
    <location>
        <position position="116"/>
    </location>
    <ligand>
        <name>S-adenosyl-L-methionine</name>
        <dbReference type="ChEBI" id="CHEBI:59789"/>
    </ligand>
</feature>
<evidence type="ECO:0000313" key="9">
    <source>
        <dbReference type="Proteomes" id="UP000763484"/>
    </source>
</evidence>
<dbReference type="Proteomes" id="UP000718571">
    <property type="component" value="Unassembled WGS sequence"/>
</dbReference>
<evidence type="ECO:0000256" key="1">
    <source>
        <dbReference type="ARBA" id="ARBA00022490"/>
    </source>
</evidence>
<evidence type="ECO:0000256" key="4">
    <source>
        <dbReference type="ARBA" id="ARBA00022691"/>
    </source>
</evidence>
<evidence type="ECO:0000313" key="8">
    <source>
        <dbReference type="Proteomes" id="UP000718571"/>
    </source>
</evidence>
<comment type="caution">
    <text evidence="6">The sequence shown here is derived from an EMBL/GenBank/DDBJ whole genome shotgun (WGS) entry which is preliminary data.</text>
</comment>
<dbReference type="EMBL" id="JADFAQ010000002">
    <property type="protein sequence ID" value="MBE5727803.1"/>
    <property type="molecule type" value="Genomic_DNA"/>
</dbReference>
<gene>
    <name evidence="5" type="primary">trmY</name>
    <name evidence="6" type="ORF">IHE50_00065</name>
    <name evidence="7" type="ORF">IHE51_01560</name>
</gene>
<name>A0A8T3URA4_9ARCH</name>
<organism evidence="6 9">
    <name type="scientific">Candidatus Acidifodinimicrobium mancum</name>
    <dbReference type="NCBI Taxonomy" id="2898728"/>
    <lineage>
        <taxon>Archaea</taxon>
        <taxon>Candidatus Parvarchaeota</taxon>
        <taxon>Candidatus Acidifodinimicrobiaceae</taxon>
        <taxon>Candidatus Acidifodinimicrobium</taxon>
    </lineage>
</organism>
<comment type="caution">
    <text evidence="5">Lacks conserved residue(s) required for the propagation of feature annotation.</text>
</comment>
<dbReference type="SUPFAM" id="SSF75217">
    <property type="entry name" value="alpha/beta knot"/>
    <property type="match status" value="1"/>
</dbReference>
<evidence type="ECO:0000256" key="2">
    <source>
        <dbReference type="ARBA" id="ARBA00022603"/>
    </source>
</evidence>
<feature type="binding site" evidence="5">
    <location>
        <position position="137"/>
    </location>
    <ligand>
        <name>S-adenosyl-L-methionine</name>
        <dbReference type="ChEBI" id="CHEBI:59789"/>
    </ligand>
</feature>
<keyword evidence="3 5" id="KW-0808">Transferase</keyword>
<dbReference type="EMBL" id="JADFAR010000019">
    <property type="protein sequence ID" value="MBE5728525.1"/>
    <property type="molecule type" value="Genomic_DNA"/>
</dbReference>
<dbReference type="GO" id="GO:0030488">
    <property type="term" value="P:tRNA methylation"/>
    <property type="evidence" value="ECO:0007669"/>
    <property type="project" value="UniProtKB-UniRule"/>
</dbReference>
<reference evidence="8 9" key="1">
    <citation type="submission" date="2020-09" db="EMBL/GenBank/DDBJ databases">
        <title>Genomic characterization of a novel Parvarchaeota family in acid mine drainage sediments.</title>
        <authorList>
            <person name="Luo Z.-H."/>
        </authorList>
    </citation>
    <scope>NUCLEOTIDE SEQUENCE [LARGE SCALE GENOMIC DNA]</scope>
    <source>
        <strain evidence="7">MAS1_bins.189</strain>
        <strain evidence="6">TL1-5_bins.178</strain>
    </source>
</reference>
<dbReference type="GO" id="GO:0008757">
    <property type="term" value="F:S-adenosylmethionine-dependent methyltransferase activity"/>
    <property type="evidence" value="ECO:0007669"/>
    <property type="project" value="UniProtKB-UniRule"/>
</dbReference>
<protein>
    <recommendedName>
        <fullName evidence="5">tRNA (pseudouridine(54)-N(1))-methyltransferase</fullName>
        <ecNumber evidence="5">2.1.1.257</ecNumber>
    </recommendedName>
</protein>
<dbReference type="Proteomes" id="UP000763484">
    <property type="component" value="Unassembled WGS sequence"/>
</dbReference>
<dbReference type="AlphaFoldDB" id="A0A8T3URA4"/>
<keyword evidence="5" id="KW-0819">tRNA processing</keyword>
<dbReference type="EC" id="2.1.1.257" evidence="5"/>
<comment type="catalytic activity">
    <reaction evidence="5">
        <text>pseudouridine(54) in tRNA + S-adenosyl-L-methionine = N(1)-methylpseudouridine(54) in tRNA + S-adenosyl-L-homocysteine + H(+)</text>
        <dbReference type="Rhea" id="RHEA:55292"/>
        <dbReference type="Rhea" id="RHEA-COMP:14140"/>
        <dbReference type="Rhea" id="RHEA-COMP:14141"/>
        <dbReference type="ChEBI" id="CHEBI:15378"/>
        <dbReference type="ChEBI" id="CHEBI:57856"/>
        <dbReference type="ChEBI" id="CHEBI:59789"/>
        <dbReference type="ChEBI" id="CHEBI:65314"/>
        <dbReference type="ChEBI" id="CHEBI:74890"/>
        <dbReference type="EC" id="2.1.1.257"/>
    </reaction>
</comment>
<dbReference type="GO" id="GO:0008175">
    <property type="term" value="F:tRNA methyltransferase activity"/>
    <property type="evidence" value="ECO:0007669"/>
    <property type="project" value="UniProtKB-UniRule"/>
</dbReference>
<proteinExistence type="inferred from homology"/>